<evidence type="ECO:0000313" key="1">
    <source>
        <dbReference type="EMBL" id="DAF51172.1"/>
    </source>
</evidence>
<protein>
    <submittedName>
        <fullName evidence="1">HNHc nuclease</fullName>
    </submittedName>
</protein>
<organism evidence="1">
    <name type="scientific">Myoviridae sp. ctQVY25</name>
    <dbReference type="NCBI Taxonomy" id="2827687"/>
    <lineage>
        <taxon>Viruses</taxon>
        <taxon>Duplodnaviria</taxon>
        <taxon>Heunggongvirae</taxon>
        <taxon>Uroviricota</taxon>
        <taxon>Caudoviricetes</taxon>
    </lineage>
</organism>
<name>A0A8S5SJD0_9CAUD</name>
<proteinExistence type="predicted"/>
<accession>A0A8S5SJD0</accession>
<dbReference type="InterPro" id="IPR041242">
    <property type="entry name" value="HNHc_6"/>
</dbReference>
<reference evidence="1" key="1">
    <citation type="journal article" date="2021" name="Proc. Natl. Acad. Sci. U.S.A.">
        <title>A Catalog of Tens of Thousands of Viruses from Human Metagenomes Reveals Hidden Associations with Chronic Diseases.</title>
        <authorList>
            <person name="Tisza M.J."/>
            <person name="Buck C.B."/>
        </authorList>
    </citation>
    <scope>NUCLEOTIDE SEQUENCE</scope>
    <source>
        <strain evidence="1">CtQVY25</strain>
    </source>
</reference>
<dbReference type="EMBL" id="BK032611">
    <property type="protein sequence ID" value="DAF51172.1"/>
    <property type="molecule type" value="Genomic_DNA"/>
</dbReference>
<sequence>MAKRMSRENQKLIYWFIDCYAYKLKGVDINWQTSKQKPAISDYFLYKAKEDLKKLYIRHSGKNIKGYEPFRNMESKLKDRIGNIIDKNYTKESKINIITNDLMDFVTDEIQMLFIKLNDTFSLALKLMSNAEAVAFTNFLFDYFLQNDIAMWEEMQMLYKQQNEEKYIYSMLKHRKCAVCGKYHTENNSIDLEHWDSIASTHGTYKKDTGQEGRYISLCRLHHNQKHNLGVQTFERKYNVRGIYLDDEQIKELKKIYKNHFKAFKEEK</sequence>
<dbReference type="Pfam" id="PF16784">
    <property type="entry name" value="HNHc_6"/>
    <property type="match status" value="1"/>
</dbReference>